<feature type="signal peptide" evidence="6">
    <location>
        <begin position="1"/>
        <end position="21"/>
    </location>
</feature>
<dbReference type="Gene3D" id="3.40.30.10">
    <property type="entry name" value="Glutaredoxin"/>
    <property type="match status" value="1"/>
</dbReference>
<gene>
    <name evidence="7" type="ORF">BESB_002270</name>
</gene>
<dbReference type="PANTHER" id="PTHR13234">
    <property type="entry name" value="GAMMA-INTERFERON INDUCIBLE LYSOSOMAL THIOL REDUCTASE GILT"/>
    <property type="match status" value="1"/>
</dbReference>
<dbReference type="OrthoDB" id="328173at2759"/>
<dbReference type="AlphaFoldDB" id="A0A2A9MNQ5"/>
<comment type="subcellular location">
    <subcellularLocation>
        <location evidence="1">Secreted</location>
    </subcellularLocation>
</comment>
<evidence type="ECO:0000256" key="5">
    <source>
        <dbReference type="ARBA" id="ARBA00023180"/>
    </source>
</evidence>
<dbReference type="GO" id="GO:0005576">
    <property type="term" value="C:extracellular region"/>
    <property type="evidence" value="ECO:0007669"/>
    <property type="project" value="UniProtKB-SubCell"/>
</dbReference>
<dbReference type="EMBL" id="NWUJ01000001">
    <property type="protein sequence ID" value="PFH37886.1"/>
    <property type="molecule type" value="Genomic_DNA"/>
</dbReference>
<dbReference type="Pfam" id="PF03227">
    <property type="entry name" value="GILT"/>
    <property type="match status" value="1"/>
</dbReference>
<evidence type="ECO:0000256" key="4">
    <source>
        <dbReference type="ARBA" id="ARBA00022729"/>
    </source>
</evidence>
<keyword evidence="5" id="KW-0325">Glycoprotein</keyword>
<accession>A0A2A9MNQ5</accession>
<dbReference type="PANTHER" id="PTHR13234:SF8">
    <property type="entry name" value="GAMMA-INTERFERON-INDUCIBLE LYSOSOMAL THIOL REDUCTASE"/>
    <property type="match status" value="1"/>
</dbReference>
<organism evidence="7 8">
    <name type="scientific">Besnoitia besnoiti</name>
    <name type="common">Apicomplexan protozoan</name>
    <dbReference type="NCBI Taxonomy" id="94643"/>
    <lineage>
        <taxon>Eukaryota</taxon>
        <taxon>Sar</taxon>
        <taxon>Alveolata</taxon>
        <taxon>Apicomplexa</taxon>
        <taxon>Conoidasida</taxon>
        <taxon>Coccidia</taxon>
        <taxon>Eucoccidiorida</taxon>
        <taxon>Eimeriorina</taxon>
        <taxon>Sarcocystidae</taxon>
        <taxon>Besnoitia</taxon>
    </lineage>
</organism>
<evidence type="ECO:0000313" key="8">
    <source>
        <dbReference type="Proteomes" id="UP000224006"/>
    </source>
</evidence>
<dbReference type="STRING" id="94643.A0A2A9MNQ5"/>
<dbReference type="InterPro" id="IPR004911">
    <property type="entry name" value="Interferon-induced_GILT"/>
</dbReference>
<evidence type="ECO:0000256" key="2">
    <source>
        <dbReference type="ARBA" id="ARBA00005679"/>
    </source>
</evidence>
<sequence length="234" mass="26321">MKLSSLFLSVALGGSSIGASAALNKREYRQIQLTSRDGERIKVDVMYESMCPFCQRLITEQLSRIMRSDIADYIDLRLYPYGNAVERGGEIKCQHGPDECHLNKVSACAIRELHKEPNQTMDVLTCIENIKGGADTEWRGCLTEAREKKSAIQDCVTSAKGAQLMKAVSAYSQTVGYEYVPWIEVDGKHSKQAEENLTEFLCKKIGKRGPHFCAMLSLLDTTHVLQDHQRCFKH</sequence>
<evidence type="ECO:0000313" key="7">
    <source>
        <dbReference type="EMBL" id="PFH37886.1"/>
    </source>
</evidence>
<dbReference type="KEGG" id="bbes:BESB_002270"/>
<evidence type="ECO:0000256" key="6">
    <source>
        <dbReference type="SAM" id="SignalP"/>
    </source>
</evidence>
<evidence type="ECO:0000256" key="1">
    <source>
        <dbReference type="ARBA" id="ARBA00004613"/>
    </source>
</evidence>
<protein>
    <submittedName>
        <fullName evidence="7">Gamma interferon inducible lysosomal thiol reductase (GILT) protein</fullName>
    </submittedName>
</protein>
<keyword evidence="4 6" id="KW-0732">Signal</keyword>
<comment type="similarity">
    <text evidence="2">Belongs to the GILT family.</text>
</comment>
<reference evidence="7 8" key="1">
    <citation type="submission" date="2017-09" db="EMBL/GenBank/DDBJ databases">
        <title>Genome sequencing of Besnoitia besnoiti strain Bb-Ger1.</title>
        <authorList>
            <person name="Schares G."/>
            <person name="Venepally P."/>
            <person name="Lorenzi H.A."/>
        </authorList>
    </citation>
    <scope>NUCLEOTIDE SEQUENCE [LARGE SCALE GENOMIC DNA]</scope>
    <source>
        <strain evidence="7 8">Bb-Ger1</strain>
    </source>
</reference>
<evidence type="ECO:0000256" key="3">
    <source>
        <dbReference type="ARBA" id="ARBA00022525"/>
    </source>
</evidence>
<dbReference type="GeneID" id="40305290"/>
<name>A0A2A9MNQ5_BESBE</name>
<feature type="chain" id="PRO_5013015851" evidence="6">
    <location>
        <begin position="22"/>
        <end position="234"/>
    </location>
</feature>
<keyword evidence="3" id="KW-0964">Secreted</keyword>
<comment type="caution">
    <text evidence="7">The sequence shown here is derived from an EMBL/GenBank/DDBJ whole genome shotgun (WGS) entry which is preliminary data.</text>
</comment>
<dbReference type="VEuPathDB" id="ToxoDB:BESB_002270"/>
<keyword evidence="8" id="KW-1185">Reference proteome</keyword>
<proteinExistence type="inferred from homology"/>
<dbReference type="Proteomes" id="UP000224006">
    <property type="component" value="Chromosome I"/>
</dbReference>
<dbReference type="RefSeq" id="XP_029221895.1">
    <property type="nucleotide sequence ID" value="XM_029358982.1"/>
</dbReference>
<dbReference type="GO" id="GO:0016671">
    <property type="term" value="F:oxidoreductase activity, acting on a sulfur group of donors, disulfide as acceptor"/>
    <property type="evidence" value="ECO:0007669"/>
    <property type="project" value="InterPro"/>
</dbReference>